<evidence type="ECO:0000256" key="2">
    <source>
        <dbReference type="ARBA" id="ARBA00023315"/>
    </source>
</evidence>
<dbReference type="InterPro" id="IPR000182">
    <property type="entry name" value="GNAT_dom"/>
</dbReference>
<reference evidence="4 5" key="1">
    <citation type="submission" date="2017-04" db="EMBL/GenBank/DDBJ databases">
        <title>A new member of the family Flavobacteriaceae isolated from ascidians.</title>
        <authorList>
            <person name="Chen L."/>
        </authorList>
    </citation>
    <scope>NUCLEOTIDE SEQUENCE [LARGE SCALE GENOMIC DNA]</scope>
    <source>
        <strain evidence="4 5">HQA918</strain>
    </source>
</reference>
<comment type="caution">
    <text evidence="4">The sequence shown here is derived from an EMBL/GenBank/DDBJ whole genome shotgun (WGS) entry which is preliminary data.</text>
</comment>
<dbReference type="PROSITE" id="PS51186">
    <property type="entry name" value="GNAT"/>
    <property type="match status" value="1"/>
</dbReference>
<evidence type="ECO:0000313" key="4">
    <source>
        <dbReference type="EMBL" id="PCE62974.1"/>
    </source>
</evidence>
<dbReference type="PANTHER" id="PTHR43877:SF2">
    <property type="entry name" value="AMINOALKYLPHOSPHONATE N-ACETYLTRANSFERASE-RELATED"/>
    <property type="match status" value="1"/>
</dbReference>
<evidence type="ECO:0000256" key="1">
    <source>
        <dbReference type="ARBA" id="ARBA00022679"/>
    </source>
</evidence>
<dbReference type="RefSeq" id="WP_097441085.1">
    <property type="nucleotide sequence ID" value="NZ_KZ300477.1"/>
</dbReference>
<gene>
    <name evidence="4" type="ORF">B7P33_17000</name>
</gene>
<keyword evidence="2" id="KW-0012">Acyltransferase</keyword>
<dbReference type="GO" id="GO:0016747">
    <property type="term" value="F:acyltransferase activity, transferring groups other than amino-acyl groups"/>
    <property type="evidence" value="ECO:0007669"/>
    <property type="project" value="InterPro"/>
</dbReference>
<dbReference type="OrthoDB" id="9796381at2"/>
<protein>
    <submittedName>
        <fullName evidence="4">GNAT family N-acetyltransferase</fullName>
    </submittedName>
</protein>
<proteinExistence type="predicted"/>
<name>A0A2A4G4T2_9FLAO</name>
<dbReference type="Gene3D" id="3.40.630.30">
    <property type="match status" value="1"/>
</dbReference>
<dbReference type="InterPro" id="IPR016181">
    <property type="entry name" value="Acyl_CoA_acyltransferase"/>
</dbReference>
<keyword evidence="5" id="KW-1185">Reference proteome</keyword>
<dbReference type="PANTHER" id="PTHR43877">
    <property type="entry name" value="AMINOALKYLPHOSPHONATE N-ACETYLTRANSFERASE-RELATED-RELATED"/>
    <property type="match status" value="1"/>
</dbReference>
<sequence>MIQLANLSEIDAILEMTKACALFMQKQGIFQWNAHYPSRSAFEKDVARNELYTLYEGQTLVGCVVVSDFMDAEYKTISWLTPNGKNGYVHRLAVHPDYQGKGYARQLLDFAEKTARKRGWISMRLDTFSQNPRNNTIYEKRGYTRLGDIFFPKQSEAPFHCYELVF</sequence>
<dbReference type="Proteomes" id="UP000219559">
    <property type="component" value="Unassembled WGS sequence"/>
</dbReference>
<evidence type="ECO:0000259" key="3">
    <source>
        <dbReference type="PROSITE" id="PS51186"/>
    </source>
</evidence>
<dbReference type="CDD" id="cd04301">
    <property type="entry name" value="NAT_SF"/>
    <property type="match status" value="1"/>
</dbReference>
<dbReference type="SUPFAM" id="SSF55729">
    <property type="entry name" value="Acyl-CoA N-acyltransferases (Nat)"/>
    <property type="match status" value="1"/>
</dbReference>
<organism evidence="4 5">
    <name type="scientific">Sediminicola luteus</name>
    <dbReference type="NCBI Taxonomy" id="319238"/>
    <lineage>
        <taxon>Bacteria</taxon>
        <taxon>Pseudomonadati</taxon>
        <taxon>Bacteroidota</taxon>
        <taxon>Flavobacteriia</taxon>
        <taxon>Flavobacteriales</taxon>
        <taxon>Flavobacteriaceae</taxon>
        <taxon>Sediminicola</taxon>
    </lineage>
</organism>
<dbReference type="AlphaFoldDB" id="A0A2A4G4T2"/>
<dbReference type="InterPro" id="IPR050832">
    <property type="entry name" value="Bact_Acetyltransf"/>
</dbReference>
<keyword evidence="1 4" id="KW-0808">Transferase</keyword>
<evidence type="ECO:0000313" key="5">
    <source>
        <dbReference type="Proteomes" id="UP000219559"/>
    </source>
</evidence>
<feature type="domain" description="N-acetyltransferase" evidence="3">
    <location>
        <begin position="1"/>
        <end position="166"/>
    </location>
</feature>
<dbReference type="Pfam" id="PF00583">
    <property type="entry name" value="Acetyltransf_1"/>
    <property type="match status" value="1"/>
</dbReference>
<accession>A0A2A4G4T2</accession>
<dbReference type="EMBL" id="NBWU01000007">
    <property type="protein sequence ID" value="PCE62974.1"/>
    <property type="molecule type" value="Genomic_DNA"/>
</dbReference>